<feature type="compositionally biased region" description="Pro residues" evidence="1">
    <location>
        <begin position="367"/>
        <end position="381"/>
    </location>
</feature>
<proteinExistence type="predicted"/>
<dbReference type="OrthoDB" id="2017974at2759"/>
<dbReference type="InterPro" id="IPR002716">
    <property type="entry name" value="PIN_dom"/>
</dbReference>
<dbReference type="RefSeq" id="XP_007881684.1">
    <property type="nucleotide sequence ID" value="XM_007883493.1"/>
</dbReference>
<dbReference type="KEGG" id="pfp:PFL1_05958"/>
<dbReference type="HOGENOM" id="CLU_564981_0_0_1"/>
<reference evidence="3 4" key="1">
    <citation type="journal article" date="2013" name="Plant Cell">
        <title>The transition from a phytopathogenic smut ancestor to an anamorphic biocontrol agent deciphered by comparative whole-genome analysis.</title>
        <authorList>
            <person name="Lefebvre F."/>
            <person name="Joly D.L."/>
            <person name="Labbe C."/>
            <person name="Teichmann B."/>
            <person name="Linning R."/>
            <person name="Belzile F."/>
            <person name="Bakkeren G."/>
            <person name="Belanger R.R."/>
        </authorList>
    </citation>
    <scope>NUCLEOTIDE SEQUENCE [LARGE SCALE GENOMIC DNA]</scope>
    <source>
        <strain evidence="3 4">PF-1</strain>
    </source>
</reference>
<feature type="region of interest" description="Disordered" evidence="1">
    <location>
        <begin position="364"/>
        <end position="466"/>
    </location>
</feature>
<feature type="compositionally biased region" description="Basic and acidic residues" evidence="1">
    <location>
        <begin position="425"/>
        <end position="439"/>
    </location>
</feature>
<dbReference type="Gene3D" id="3.40.50.1010">
    <property type="entry name" value="5'-nuclease"/>
    <property type="match status" value="1"/>
</dbReference>
<gene>
    <name evidence="3" type="ORF">PFL1_05958</name>
</gene>
<feature type="domain" description="PIN" evidence="2">
    <location>
        <begin position="101"/>
        <end position="280"/>
    </location>
</feature>
<dbReference type="PANTHER" id="PTHR16161">
    <property type="entry name" value="TRANSCRIPTIONAL PROTEIN SWT1"/>
    <property type="match status" value="1"/>
</dbReference>
<dbReference type="PANTHER" id="PTHR16161:SF0">
    <property type="entry name" value="TRANSCRIPTIONAL PROTEIN SWT1"/>
    <property type="match status" value="1"/>
</dbReference>
<accession>A0A061H1V1</accession>
<evidence type="ECO:0000259" key="2">
    <source>
        <dbReference type="Pfam" id="PF13638"/>
    </source>
</evidence>
<organism evidence="3 4">
    <name type="scientific">Pseudozyma flocculosa PF-1</name>
    <dbReference type="NCBI Taxonomy" id="1277687"/>
    <lineage>
        <taxon>Eukaryota</taxon>
        <taxon>Fungi</taxon>
        <taxon>Dikarya</taxon>
        <taxon>Basidiomycota</taxon>
        <taxon>Ustilaginomycotina</taxon>
        <taxon>Ustilaginomycetes</taxon>
        <taxon>Ustilaginales</taxon>
        <taxon>Ustilaginaceae</taxon>
        <taxon>Pseudozyma</taxon>
    </lineage>
</organism>
<dbReference type="InterPro" id="IPR052626">
    <property type="entry name" value="SWT1_Regulator"/>
</dbReference>
<dbReference type="GO" id="GO:0005634">
    <property type="term" value="C:nucleus"/>
    <property type="evidence" value="ECO:0007669"/>
    <property type="project" value="TreeGrafter"/>
</dbReference>
<dbReference type="Pfam" id="PF13638">
    <property type="entry name" value="PIN_4"/>
    <property type="match status" value="1"/>
</dbReference>
<dbReference type="Proteomes" id="UP000053664">
    <property type="component" value="Unassembled WGS sequence"/>
</dbReference>
<feature type="region of interest" description="Disordered" evidence="1">
    <location>
        <begin position="159"/>
        <end position="180"/>
    </location>
</feature>
<protein>
    <recommendedName>
        <fullName evidence="2">PIN domain-containing protein</fullName>
    </recommendedName>
</protein>
<evidence type="ECO:0000313" key="4">
    <source>
        <dbReference type="Proteomes" id="UP000053664"/>
    </source>
</evidence>
<evidence type="ECO:0000256" key="1">
    <source>
        <dbReference type="SAM" id="MobiDB-lite"/>
    </source>
</evidence>
<dbReference type="eggNOG" id="ENOG502TA10">
    <property type="taxonomic scope" value="Eukaryota"/>
</dbReference>
<dbReference type="AlphaFoldDB" id="A0A061H1V1"/>
<sequence>MPSYADVLDQMVRNGATPGPSNPLGLSMRTGDGDLLMLDHDSTRAQTHQPPLDEVDMIDLELQPASSSADAAPPGAPKAQEAWREDLARLRNVDAVPKSLWVLDTNVLLSSLDLLQPLADHIIEQNVASLLDPTGTLPPSPIALVIPYRVITELDAQKTSTRETTRLPSPGSHGRSTTHRLSSLAREASRWILTTLKAQKNLQIPLAHDHHLPLPQSHRALYGQTHSHHNHTRPRGRCTNDQEIVAFCKRLDDDVGGVVFVTDDRDAAITAELEEVESLQIRDIVDALVHGRGQDGKQDDGNGRRGWKECVPELVDQWVYQMGGAPSMPPAVAAAAAAVHPEVVTAAIPVPEPIDEVQMHVEEPDPVTVPTPPPPIPPSPVQPVSVANKRSPRLSPDGRTTSDSMHAPMAKRRSPPSYPTAAHQRRPDPVQKEGEDDKGQLLNPHIDWEALVGAGGKRSNGERRRW</sequence>
<dbReference type="EMBL" id="KE361644">
    <property type="protein sequence ID" value="EPQ26637.1"/>
    <property type="molecule type" value="Genomic_DNA"/>
</dbReference>
<name>A0A061H1V1_9BASI</name>
<dbReference type="GeneID" id="19320040"/>
<evidence type="ECO:0000313" key="3">
    <source>
        <dbReference type="EMBL" id="EPQ26637.1"/>
    </source>
</evidence>